<keyword evidence="4" id="KW-0732">Signal</keyword>
<evidence type="ECO:0000256" key="1">
    <source>
        <dbReference type="ARBA" id="ARBA00010541"/>
    </source>
</evidence>
<dbReference type="PANTHER" id="PTHR22939">
    <property type="entry name" value="SERINE PROTEASE FAMILY S1C HTRA-RELATED"/>
    <property type="match status" value="1"/>
</dbReference>
<evidence type="ECO:0000256" key="3">
    <source>
        <dbReference type="ARBA" id="ARBA00022801"/>
    </source>
</evidence>
<dbReference type="Pfam" id="PF13365">
    <property type="entry name" value="Trypsin_2"/>
    <property type="match status" value="1"/>
</dbReference>
<dbReference type="PROSITE" id="PS51257">
    <property type="entry name" value="PROKAR_LIPOPROTEIN"/>
    <property type="match status" value="1"/>
</dbReference>
<dbReference type="Gene3D" id="2.40.10.120">
    <property type="match status" value="1"/>
</dbReference>
<dbReference type="InterPro" id="IPR001478">
    <property type="entry name" value="PDZ"/>
</dbReference>
<dbReference type="RefSeq" id="WP_091172093.1">
    <property type="nucleotide sequence ID" value="NZ_CBCSFM010000006.1"/>
</dbReference>
<reference evidence="7" key="1">
    <citation type="submission" date="2016-10" db="EMBL/GenBank/DDBJ databases">
        <authorList>
            <person name="Varghese N."/>
            <person name="Submissions S."/>
        </authorList>
    </citation>
    <scope>NUCLEOTIDE SEQUENCE [LARGE SCALE GENOMIC DNA]</scope>
    <source>
        <strain evidence="7">CGMCC 1.8704</strain>
    </source>
</reference>
<accession>A0A1H8PGY6</accession>
<evidence type="ECO:0000256" key="2">
    <source>
        <dbReference type="ARBA" id="ARBA00022670"/>
    </source>
</evidence>
<dbReference type="InterPro" id="IPR001940">
    <property type="entry name" value="Peptidase_S1C"/>
</dbReference>
<dbReference type="EMBL" id="FODN01000006">
    <property type="protein sequence ID" value="SEO40984.1"/>
    <property type="molecule type" value="Genomic_DNA"/>
</dbReference>
<dbReference type="PANTHER" id="PTHR22939:SF129">
    <property type="entry name" value="SERINE PROTEASE HTRA2, MITOCHONDRIAL"/>
    <property type="match status" value="1"/>
</dbReference>
<protein>
    <submittedName>
        <fullName evidence="6">Do/DeqQ family serine protease</fullName>
    </submittedName>
</protein>
<dbReference type="PROSITE" id="PS50106">
    <property type="entry name" value="PDZ"/>
    <property type="match status" value="1"/>
</dbReference>
<gene>
    <name evidence="6" type="ORF">SAMN04487942_2682</name>
</gene>
<dbReference type="GO" id="GO:0006508">
    <property type="term" value="P:proteolysis"/>
    <property type="evidence" value="ECO:0007669"/>
    <property type="project" value="UniProtKB-KW"/>
</dbReference>
<comment type="similarity">
    <text evidence="1">Belongs to the peptidase S1C family.</text>
</comment>
<dbReference type="SUPFAM" id="SSF50494">
    <property type="entry name" value="Trypsin-like serine proteases"/>
    <property type="match status" value="1"/>
</dbReference>
<dbReference type="Pfam" id="PF13180">
    <property type="entry name" value="PDZ_2"/>
    <property type="match status" value="1"/>
</dbReference>
<evidence type="ECO:0000259" key="5">
    <source>
        <dbReference type="PROSITE" id="PS50106"/>
    </source>
</evidence>
<dbReference type="SUPFAM" id="SSF50156">
    <property type="entry name" value="PDZ domain-like"/>
    <property type="match status" value="1"/>
</dbReference>
<evidence type="ECO:0000313" key="7">
    <source>
        <dbReference type="Proteomes" id="UP000198657"/>
    </source>
</evidence>
<dbReference type="STRING" id="604089.SAMN04487942_2682"/>
<name>A0A1H8PGY6_9FLAO</name>
<evidence type="ECO:0000313" key="6">
    <source>
        <dbReference type="EMBL" id="SEO40984.1"/>
    </source>
</evidence>
<dbReference type="AlphaFoldDB" id="A0A1H8PGY6"/>
<keyword evidence="7" id="KW-1185">Reference proteome</keyword>
<organism evidence="6 7">
    <name type="scientific">Flavobacterium sinopsychrotolerans</name>
    <dbReference type="NCBI Taxonomy" id="604089"/>
    <lineage>
        <taxon>Bacteria</taxon>
        <taxon>Pseudomonadati</taxon>
        <taxon>Bacteroidota</taxon>
        <taxon>Flavobacteriia</taxon>
        <taxon>Flavobacteriales</taxon>
        <taxon>Flavobacteriaceae</taxon>
        <taxon>Flavobacterium</taxon>
    </lineage>
</organism>
<dbReference type="SMART" id="SM00228">
    <property type="entry name" value="PDZ"/>
    <property type="match status" value="1"/>
</dbReference>
<dbReference type="PRINTS" id="PR00834">
    <property type="entry name" value="PROTEASES2C"/>
</dbReference>
<dbReference type="Proteomes" id="UP000198657">
    <property type="component" value="Unassembled WGS sequence"/>
</dbReference>
<dbReference type="InterPro" id="IPR009003">
    <property type="entry name" value="Peptidase_S1_PA"/>
</dbReference>
<dbReference type="InterPro" id="IPR036034">
    <property type="entry name" value="PDZ_sf"/>
</dbReference>
<sequence>MIPFQKIKRLNQTVFLFVLLILFQGCEAQNKNSETDIESIQKSAALVPEKISYSGNVDFRMAAKIAMPGVVHIKCSFKPQTLQYEGEDQFYNIPDPLKDFFRDDPFFREFRFQLPQSQKYNSETVIGSGSGVILTPDGYIITNNHVVKNADEINITLFDGRSYPAKVIGNDPQTDLALLKIKESNLSFIRYGDSDTIEVGKWVVAVGNPFNLASTVTAGIVSAKARNINILSDQGAIESFIQTDAAVNPGNSGGALVTLEGKLIGINTAIATPTGVYAGYAFAIPVDIVKKVADDLMNFGSVRRGILGISIRDLNSTLAKEIKIDRANGVYIDSVTVNGAVKEAGVKEKDVIISIDNIETASAAKLQEIIMRKRPGEKVKITLIRNGNEKKELIATLKKQEATQELTKSKNIELLKDLGVELSPITKEDQKVYNVKNGLKITKLYDGKIKRFTGIRNGFVITSVNNRVVSSVQSFMDAVAAQERGIMLEGKYAGDPTYYYYAFGL</sequence>
<evidence type="ECO:0000256" key="4">
    <source>
        <dbReference type="SAM" id="SignalP"/>
    </source>
</evidence>
<proteinExistence type="inferred from homology"/>
<feature type="domain" description="PDZ" evidence="5">
    <location>
        <begin position="296"/>
        <end position="387"/>
    </location>
</feature>
<feature type="signal peptide" evidence="4">
    <location>
        <begin position="1"/>
        <end position="28"/>
    </location>
</feature>
<keyword evidence="3" id="KW-0378">Hydrolase</keyword>
<feature type="chain" id="PRO_5011783534" evidence="4">
    <location>
        <begin position="29"/>
        <end position="505"/>
    </location>
</feature>
<dbReference type="GO" id="GO:0004252">
    <property type="term" value="F:serine-type endopeptidase activity"/>
    <property type="evidence" value="ECO:0007669"/>
    <property type="project" value="InterPro"/>
</dbReference>
<dbReference type="Gene3D" id="2.30.42.10">
    <property type="match status" value="2"/>
</dbReference>
<keyword evidence="2 6" id="KW-0645">Protease</keyword>
<dbReference type="OrthoDB" id="9758917at2"/>